<sequence length="456" mass="50947">MPSLKLVQRLTCLQAQTKVASRVEIDVDGHHETKIYTTGSTVQGRVRLITQHQTTFQSIQVSLRGTTSTRQDSQYGQPSTTHTFLNIQMPISHEALTAGRVLERGEIYNIPFLFKIPQDLSLHACNHRSPVVRERHLVPPPSLGSWMKNDFTDGSTSIEYGIRARLVLGTEGNFVDQNVPINVIPVFPEQPPIDVACLNSQYCLSQTKTIRRNMVGVKEGFLKVSTTQPRPMKLHLDHLQTSDSELAINLEYTPTSSRPTPPEIRVKGAAIEAITSFWTGPVGYLPDHDDKLPSATSPVTPWTNSYPLPLRELGEVTWEKAVNFDPSAEAERRASEPIQITPNHPNIQSPSYTTASSIDIPYNHPEPTTYKATLTQSFMLPTEKLLFLPTFHSCMVSRSYRIRLTLATKAQGSTISLIVPFQITSEGRATTDSPLLPIYYDDEFESIGDSPPPYRK</sequence>
<protein>
    <recommendedName>
        <fullName evidence="1">Arrestin-like N-terminal domain-containing protein</fullName>
    </recommendedName>
</protein>
<comment type="caution">
    <text evidence="2">The sequence shown here is derived from an EMBL/GenBank/DDBJ whole genome shotgun (WGS) entry which is preliminary data.</text>
</comment>
<dbReference type="PANTHER" id="PTHR31904:SF1">
    <property type="entry name" value="BYPASS OF STOP CODON PROTEIN 5-RELATED"/>
    <property type="match status" value="1"/>
</dbReference>
<dbReference type="EMBL" id="JAPDHF010000028">
    <property type="protein sequence ID" value="KAJ4003146.1"/>
    <property type="molecule type" value="Genomic_DNA"/>
</dbReference>
<evidence type="ECO:0000259" key="1">
    <source>
        <dbReference type="Pfam" id="PF00339"/>
    </source>
</evidence>
<feature type="domain" description="Arrestin-like N-terminal" evidence="1">
    <location>
        <begin position="24"/>
        <end position="120"/>
    </location>
</feature>
<accession>A0A9W8PDD2</accession>
<gene>
    <name evidence="2" type="ORF">NW766_012464</name>
</gene>
<reference evidence="2" key="1">
    <citation type="submission" date="2022-10" db="EMBL/GenBank/DDBJ databases">
        <title>Fusarium specimens isolated from Avocado Roots.</title>
        <authorList>
            <person name="Stajich J."/>
            <person name="Roper C."/>
            <person name="Heimlech-Rivalta G."/>
        </authorList>
    </citation>
    <scope>NUCLEOTIDE SEQUENCE</scope>
    <source>
        <strain evidence="2">CF00143</strain>
    </source>
</reference>
<dbReference type="InterPro" id="IPR011021">
    <property type="entry name" value="Arrestin-like_N"/>
</dbReference>
<dbReference type="PANTHER" id="PTHR31904">
    <property type="entry name" value="BYPASS OF STOP CODON PROTEIN 5-RELATED"/>
    <property type="match status" value="1"/>
</dbReference>
<dbReference type="Proteomes" id="UP001152130">
    <property type="component" value="Unassembled WGS sequence"/>
</dbReference>
<dbReference type="InterPro" id="IPR014752">
    <property type="entry name" value="Arrestin-like_C"/>
</dbReference>
<name>A0A9W8PDD2_9HYPO</name>
<dbReference type="OrthoDB" id="2283785at2759"/>
<dbReference type="InterPro" id="IPR039634">
    <property type="entry name" value="Bul1-like"/>
</dbReference>
<keyword evidence="3" id="KW-1185">Reference proteome</keyword>
<dbReference type="Pfam" id="PF00339">
    <property type="entry name" value="Arrestin_N"/>
    <property type="match status" value="1"/>
</dbReference>
<proteinExistence type="predicted"/>
<dbReference type="AlphaFoldDB" id="A0A9W8PDD2"/>
<evidence type="ECO:0000313" key="2">
    <source>
        <dbReference type="EMBL" id="KAJ4003146.1"/>
    </source>
</evidence>
<evidence type="ECO:0000313" key="3">
    <source>
        <dbReference type="Proteomes" id="UP001152130"/>
    </source>
</evidence>
<organism evidence="2 3">
    <name type="scientific">Fusarium irregulare</name>
    <dbReference type="NCBI Taxonomy" id="2494466"/>
    <lineage>
        <taxon>Eukaryota</taxon>
        <taxon>Fungi</taxon>
        <taxon>Dikarya</taxon>
        <taxon>Ascomycota</taxon>
        <taxon>Pezizomycotina</taxon>
        <taxon>Sordariomycetes</taxon>
        <taxon>Hypocreomycetidae</taxon>
        <taxon>Hypocreales</taxon>
        <taxon>Nectriaceae</taxon>
        <taxon>Fusarium</taxon>
        <taxon>Fusarium incarnatum-equiseti species complex</taxon>
    </lineage>
</organism>
<dbReference type="Gene3D" id="2.60.40.640">
    <property type="match status" value="1"/>
</dbReference>